<evidence type="ECO:0000313" key="6">
    <source>
        <dbReference type="EMBL" id="KAF6808981.1"/>
    </source>
</evidence>
<dbReference type="SUPFAM" id="SSF57667">
    <property type="entry name" value="beta-beta-alpha zinc fingers"/>
    <property type="match status" value="1"/>
</dbReference>
<comment type="caution">
    <text evidence="6">The sequence shown here is derived from an EMBL/GenBank/DDBJ whole genome shotgun (WGS) entry which is preliminary data.</text>
</comment>
<keyword evidence="3" id="KW-0862">Zinc</keyword>
<dbReference type="InterPro" id="IPR022755">
    <property type="entry name" value="Znf_C2H2_jaz"/>
</dbReference>
<dbReference type="PROSITE" id="PS00028">
    <property type="entry name" value="ZINC_FINGER_C2H2_1"/>
    <property type="match status" value="1"/>
</dbReference>
<protein>
    <recommendedName>
        <fullName evidence="5">C2H2-type domain-containing protein</fullName>
    </recommendedName>
</protein>
<dbReference type="SMART" id="SM00355">
    <property type="entry name" value="ZnF_C2H2"/>
    <property type="match status" value="3"/>
</dbReference>
<evidence type="ECO:0000313" key="7">
    <source>
        <dbReference type="Proteomes" id="UP000654918"/>
    </source>
</evidence>
<proteinExistence type="predicted"/>
<dbReference type="Proteomes" id="UP000654918">
    <property type="component" value="Unassembled WGS sequence"/>
</dbReference>
<organism evidence="6 7">
    <name type="scientific">Colletotrichum plurivorum</name>
    <dbReference type="NCBI Taxonomy" id="2175906"/>
    <lineage>
        <taxon>Eukaryota</taxon>
        <taxon>Fungi</taxon>
        <taxon>Dikarya</taxon>
        <taxon>Ascomycota</taxon>
        <taxon>Pezizomycotina</taxon>
        <taxon>Sordariomycetes</taxon>
        <taxon>Hypocreomycetidae</taxon>
        <taxon>Glomerellales</taxon>
        <taxon>Glomerellaceae</taxon>
        <taxon>Colletotrichum</taxon>
        <taxon>Colletotrichum orchidearum species complex</taxon>
    </lineage>
</organism>
<evidence type="ECO:0000259" key="5">
    <source>
        <dbReference type="PROSITE" id="PS50157"/>
    </source>
</evidence>
<keyword evidence="7" id="KW-1185">Reference proteome</keyword>
<dbReference type="EMBL" id="WIGO01000554">
    <property type="protein sequence ID" value="KAF6808981.1"/>
    <property type="molecule type" value="Genomic_DNA"/>
</dbReference>
<gene>
    <name evidence="6" type="ORF">CPLU01_15585</name>
</gene>
<sequence length="130" mass="15250">MTALDHWADSASAESDEPEYYCDYDSCSEAFSDEDELRDHEVTVHFYCDACDREFQDENSIRSHRNSKVHRGQSMCCYFCNKPYVTTAGVFHHLSMTTHMKIVRRFTAVTRQTIYLTYHTRSRCLLVGIR</sequence>
<feature type="domain" description="C2H2-type" evidence="5">
    <location>
        <begin position="20"/>
        <end position="45"/>
    </location>
</feature>
<evidence type="ECO:0000256" key="2">
    <source>
        <dbReference type="ARBA" id="ARBA00022771"/>
    </source>
</evidence>
<dbReference type="GO" id="GO:0008270">
    <property type="term" value="F:zinc ion binding"/>
    <property type="evidence" value="ECO:0007669"/>
    <property type="project" value="UniProtKB-KW"/>
</dbReference>
<dbReference type="Gene3D" id="3.30.160.60">
    <property type="entry name" value="Classic Zinc Finger"/>
    <property type="match status" value="2"/>
</dbReference>
<evidence type="ECO:0000256" key="4">
    <source>
        <dbReference type="PROSITE-ProRule" id="PRU00042"/>
    </source>
</evidence>
<evidence type="ECO:0000256" key="1">
    <source>
        <dbReference type="ARBA" id="ARBA00022723"/>
    </source>
</evidence>
<evidence type="ECO:0000256" key="3">
    <source>
        <dbReference type="ARBA" id="ARBA00022833"/>
    </source>
</evidence>
<dbReference type="InterPro" id="IPR013087">
    <property type="entry name" value="Znf_C2H2_type"/>
</dbReference>
<dbReference type="PROSITE" id="PS50157">
    <property type="entry name" value="ZINC_FINGER_C2H2_2"/>
    <property type="match status" value="2"/>
</dbReference>
<dbReference type="AlphaFoldDB" id="A0A8H6MUU0"/>
<accession>A0A8H6MUU0</accession>
<reference evidence="6" key="1">
    <citation type="journal article" date="2020" name="Phytopathology">
        <title>Genome Sequence Resources of Colletotrichum truncatum, C. plurivorum, C. musicola, and C. sojae: Four Species Pathogenic to Soybean (Glycine max).</title>
        <authorList>
            <person name="Rogerio F."/>
            <person name="Boufleur T.R."/>
            <person name="Ciampi-Guillardi M."/>
            <person name="Sukno S.A."/>
            <person name="Thon M.R."/>
            <person name="Massola Junior N.S."/>
            <person name="Baroncelli R."/>
        </authorList>
    </citation>
    <scope>NUCLEOTIDE SEQUENCE</scope>
    <source>
        <strain evidence="6">LFN00145</strain>
    </source>
</reference>
<name>A0A8H6MUU0_9PEZI</name>
<keyword evidence="2 4" id="KW-0863">Zinc-finger</keyword>
<dbReference type="Pfam" id="PF12171">
    <property type="entry name" value="zf-C2H2_jaz"/>
    <property type="match status" value="1"/>
</dbReference>
<dbReference type="InterPro" id="IPR036236">
    <property type="entry name" value="Znf_C2H2_sf"/>
</dbReference>
<keyword evidence="1" id="KW-0479">Metal-binding</keyword>
<feature type="domain" description="C2H2-type" evidence="5">
    <location>
        <begin position="46"/>
        <end position="75"/>
    </location>
</feature>